<dbReference type="Gene3D" id="2.60.40.10">
    <property type="entry name" value="Immunoglobulins"/>
    <property type="match status" value="3"/>
</dbReference>
<evidence type="ECO:0000256" key="1">
    <source>
        <dbReference type="ARBA" id="ARBA00023157"/>
    </source>
</evidence>
<dbReference type="SUPFAM" id="SSF48726">
    <property type="entry name" value="Immunoglobulin"/>
    <property type="match status" value="3"/>
</dbReference>
<dbReference type="Ensembl" id="ENSOKIT00005106179.1">
    <property type="protein sequence ID" value="ENSOKIP00005099068.1"/>
    <property type="gene ID" value="ENSOKIG00005043572.1"/>
</dbReference>
<evidence type="ECO:0000313" key="6">
    <source>
        <dbReference type="Proteomes" id="UP000694557"/>
    </source>
</evidence>
<dbReference type="AlphaFoldDB" id="A0A8C7KKX7"/>
<keyword evidence="1" id="KW-1015">Disulfide bond</keyword>
<feature type="domain" description="Immunoglobulin C1-set" evidence="4">
    <location>
        <begin position="1"/>
        <end position="73"/>
    </location>
</feature>
<dbReference type="InterPro" id="IPR003006">
    <property type="entry name" value="Ig/MHC_CS"/>
</dbReference>
<feature type="domain" description="Immunoglobulin C1-set" evidence="4">
    <location>
        <begin position="94"/>
        <end position="173"/>
    </location>
</feature>
<feature type="domain" description="Immunoglobulin C1-set" evidence="4">
    <location>
        <begin position="199"/>
        <end position="280"/>
    </location>
</feature>
<keyword evidence="2" id="KW-0393">Immunoglobulin domain</keyword>
<dbReference type="SMART" id="SM00407">
    <property type="entry name" value="IGc1"/>
    <property type="match status" value="3"/>
</dbReference>
<dbReference type="Proteomes" id="UP000694557">
    <property type="component" value="Unassembled WGS sequence"/>
</dbReference>
<keyword evidence="3" id="KW-0472">Membrane</keyword>
<reference evidence="5" key="1">
    <citation type="submission" date="2025-08" db="UniProtKB">
        <authorList>
            <consortium name="Ensembl"/>
        </authorList>
    </citation>
    <scope>IDENTIFICATION</scope>
</reference>
<feature type="transmembrane region" description="Helical" evidence="3">
    <location>
        <begin position="337"/>
        <end position="357"/>
    </location>
</feature>
<proteinExistence type="predicted"/>
<reference evidence="5" key="2">
    <citation type="submission" date="2025-09" db="UniProtKB">
        <authorList>
            <consortium name="Ensembl"/>
        </authorList>
    </citation>
    <scope>IDENTIFICATION</scope>
</reference>
<evidence type="ECO:0000256" key="3">
    <source>
        <dbReference type="SAM" id="Phobius"/>
    </source>
</evidence>
<organism evidence="5 6">
    <name type="scientific">Oncorhynchus kisutch</name>
    <name type="common">Coho salmon</name>
    <name type="synonym">Salmo kisutch</name>
    <dbReference type="NCBI Taxonomy" id="8019"/>
    <lineage>
        <taxon>Eukaryota</taxon>
        <taxon>Metazoa</taxon>
        <taxon>Chordata</taxon>
        <taxon>Craniata</taxon>
        <taxon>Vertebrata</taxon>
        <taxon>Euteleostomi</taxon>
        <taxon>Actinopterygii</taxon>
        <taxon>Neopterygii</taxon>
        <taxon>Teleostei</taxon>
        <taxon>Protacanthopterygii</taxon>
        <taxon>Salmoniformes</taxon>
        <taxon>Salmonidae</taxon>
        <taxon>Salmoninae</taxon>
        <taxon>Oncorhynchus</taxon>
    </lineage>
</organism>
<dbReference type="InterPro" id="IPR003597">
    <property type="entry name" value="Ig_C1-set"/>
</dbReference>
<dbReference type="InterPro" id="IPR013783">
    <property type="entry name" value="Ig-like_fold"/>
</dbReference>
<evidence type="ECO:0000256" key="2">
    <source>
        <dbReference type="ARBA" id="ARBA00023319"/>
    </source>
</evidence>
<dbReference type="CDD" id="cd05768">
    <property type="entry name" value="IgC1_CH3_IgAGD_CH4_IgAEM"/>
    <property type="match status" value="1"/>
</dbReference>
<sequence length="381" mass="43068">MMTLGCIATGFTPASLTFKWNEEGGNSLTDFVQYPAVQTGGSYMGVSQLRVKRADWDSKKFECAVEHSAGSKKVSQPSLYVMTPSKEEMSENRTASFACFANDFSPRTHTIKWMRMEKGTEKEVVSDFKSSCESEKKSEKTLYSTTSYLRVNESEWKSEEVTFTCVFENKAGNVRRTVGDPQRPSVFLLAPAEQTSDNTVTLTCYVKDFYPKDVLVAWLVDDELVERTSSSALYQFNTTSQIQSGRTYSVYSQLTFSNDLWKNKEVVYSCVVYHESMIKSTKIIMRTIDRTSNQPNLVNLSLNVPQSCKAHSYSCLSRLPTFVNTMETDRDSMGKTAFTFIILFLITLLYGVGATAIKVMPCWESGVFTKWDKLLSDLTFL</sequence>
<dbReference type="Pfam" id="PF07654">
    <property type="entry name" value="C1-set"/>
    <property type="match status" value="3"/>
</dbReference>
<dbReference type="PANTHER" id="PTHR23411">
    <property type="entry name" value="TAPASIN"/>
    <property type="match status" value="1"/>
</dbReference>
<dbReference type="InterPro" id="IPR050380">
    <property type="entry name" value="Immune_Resp_Modulators"/>
</dbReference>
<keyword evidence="3" id="KW-0812">Transmembrane</keyword>
<dbReference type="GeneTree" id="ENSGT00940000161491"/>
<dbReference type="InterPro" id="IPR036179">
    <property type="entry name" value="Ig-like_dom_sf"/>
</dbReference>
<dbReference type="FunFam" id="2.60.40.10:FF:000283">
    <property type="entry name" value="Immunoglobulin kappa constant"/>
    <property type="match status" value="1"/>
</dbReference>
<evidence type="ECO:0000259" key="4">
    <source>
        <dbReference type="SMART" id="SM00407"/>
    </source>
</evidence>
<accession>A0A8C7KKX7</accession>
<name>A0A8C7KKX7_ONCKI</name>
<protein>
    <recommendedName>
        <fullName evidence="4">Immunoglobulin C1-set domain-containing protein</fullName>
    </recommendedName>
</protein>
<keyword evidence="3" id="KW-1133">Transmembrane helix</keyword>
<evidence type="ECO:0000313" key="5">
    <source>
        <dbReference type="Ensembl" id="ENSOKIP00005099068.1"/>
    </source>
</evidence>
<dbReference type="PROSITE" id="PS00290">
    <property type="entry name" value="IG_MHC"/>
    <property type="match status" value="1"/>
</dbReference>
<keyword evidence="6" id="KW-1185">Reference proteome</keyword>